<name>A0A9W6BW66_9CHLO</name>
<keyword evidence="3" id="KW-1185">Reference proteome</keyword>
<proteinExistence type="predicted"/>
<evidence type="ECO:0000313" key="3">
    <source>
        <dbReference type="Proteomes" id="UP001165080"/>
    </source>
</evidence>
<organism evidence="2 3">
    <name type="scientific">Pleodorina starrii</name>
    <dbReference type="NCBI Taxonomy" id="330485"/>
    <lineage>
        <taxon>Eukaryota</taxon>
        <taxon>Viridiplantae</taxon>
        <taxon>Chlorophyta</taxon>
        <taxon>core chlorophytes</taxon>
        <taxon>Chlorophyceae</taxon>
        <taxon>CS clade</taxon>
        <taxon>Chlamydomonadales</taxon>
        <taxon>Volvocaceae</taxon>
        <taxon>Pleodorina</taxon>
    </lineage>
</organism>
<comment type="caution">
    <text evidence="2">The sequence shown here is derived from an EMBL/GenBank/DDBJ whole genome shotgun (WGS) entry which is preliminary data.</text>
</comment>
<dbReference type="AlphaFoldDB" id="A0A9W6BW66"/>
<accession>A0A9W6BW66</accession>
<feature type="region of interest" description="Disordered" evidence="1">
    <location>
        <begin position="312"/>
        <end position="364"/>
    </location>
</feature>
<reference evidence="2 3" key="1">
    <citation type="journal article" date="2023" name="Commun. Biol.">
        <title>Reorganization of the ancestral sex-determining regions during the evolution of trioecy in Pleodorina starrii.</title>
        <authorList>
            <person name="Takahashi K."/>
            <person name="Suzuki S."/>
            <person name="Kawai-Toyooka H."/>
            <person name="Yamamoto K."/>
            <person name="Hamaji T."/>
            <person name="Ootsuki R."/>
            <person name="Yamaguchi H."/>
            <person name="Kawachi M."/>
            <person name="Higashiyama T."/>
            <person name="Nozaki H."/>
        </authorList>
    </citation>
    <scope>NUCLEOTIDE SEQUENCE [LARGE SCALE GENOMIC DNA]</scope>
    <source>
        <strain evidence="2 3">NIES-4479</strain>
    </source>
</reference>
<gene>
    <name evidence="2" type="primary">PLESTB002122</name>
    <name evidence="2" type="ORF">PLESTB_001421400</name>
</gene>
<dbReference type="Proteomes" id="UP001165080">
    <property type="component" value="Unassembled WGS sequence"/>
</dbReference>
<evidence type="ECO:0000256" key="1">
    <source>
        <dbReference type="SAM" id="MobiDB-lite"/>
    </source>
</evidence>
<protein>
    <submittedName>
        <fullName evidence="2">Uncharacterized protein</fullName>
    </submittedName>
</protein>
<dbReference type="EMBL" id="BRXU01000025">
    <property type="protein sequence ID" value="GLC58957.1"/>
    <property type="molecule type" value="Genomic_DNA"/>
</dbReference>
<sequence>MARLTEVQASLLHKLLSLGIVQLGILLDALFSPRNRSLLPERYQTVVLDRAIGDSLQETVKATKKSGGQDAKRKEAWTTLATAVAGAAVSAVHGLKAAVCSRLGFKPWQIKEGAKRHEALVNGATTQAHQPYREAKRKDAVDQETVRAVHDFWLGNSTCSPYARDVVRVRLPPAGSQRLFTYIQRRHVQASYRELHYKYNKDQPTHQYVSYGIFVRLKPSWITPQQGMNRSVCVCTKCTNIRNLVAAIGNHADILAPKRRRLHGAPRIPDPFNADSLVEAAFCPYPYDEIIPSRSCLRGDCDNCGIDKLGIRHIPQDHPEGIDDNIGSGGSTEDHDGNSSSGINSSSSDGGNSTDGGDDGMAPAFERAPEFTEAADSSGVSSDDASEPEGMMAVPAAVADANRHEPDDDDTPLRFPRTAKAANNEQEMAGPFEPAVPDPIISYDRLDKMISGHLEPVRVREPLSQGVKRMVSLFRALRSGPSTCSTSTVTTSTPRFRRSTTSWRHFMRTLPP</sequence>
<evidence type="ECO:0000313" key="2">
    <source>
        <dbReference type="EMBL" id="GLC58957.1"/>
    </source>
</evidence>
<feature type="compositionally biased region" description="Low complexity" evidence="1">
    <location>
        <begin position="338"/>
        <end position="352"/>
    </location>
</feature>